<evidence type="ECO:0000256" key="5">
    <source>
        <dbReference type="ARBA" id="ARBA00023204"/>
    </source>
</evidence>
<dbReference type="GO" id="GO:0042276">
    <property type="term" value="P:error-prone translesion synthesis"/>
    <property type="evidence" value="ECO:0007669"/>
    <property type="project" value="TreeGrafter"/>
</dbReference>
<evidence type="ECO:0008006" key="10">
    <source>
        <dbReference type="Google" id="ProtNLM"/>
    </source>
</evidence>
<proteinExistence type="predicted"/>
<dbReference type="GO" id="GO:0005657">
    <property type="term" value="C:replication fork"/>
    <property type="evidence" value="ECO:0007669"/>
    <property type="project" value="TreeGrafter"/>
</dbReference>
<feature type="compositionally biased region" description="Basic residues" evidence="7">
    <location>
        <begin position="370"/>
        <end position="386"/>
    </location>
</feature>
<evidence type="ECO:0000256" key="6">
    <source>
        <dbReference type="ARBA" id="ARBA00023242"/>
    </source>
</evidence>
<gene>
    <name evidence="8" type="ORF">THAOC_11605</name>
</gene>
<comment type="caution">
    <text evidence="8">The sequence shown here is derived from an EMBL/GenBank/DDBJ whole genome shotgun (WGS) entry which is preliminary data.</text>
</comment>
<reference evidence="8 9" key="1">
    <citation type="journal article" date="2012" name="Genome Biol.">
        <title>Genome and low-iron response of an oceanic diatom adapted to chronic iron limitation.</title>
        <authorList>
            <person name="Lommer M."/>
            <person name="Specht M."/>
            <person name="Roy A.S."/>
            <person name="Kraemer L."/>
            <person name="Andreson R."/>
            <person name="Gutowska M.A."/>
            <person name="Wolf J."/>
            <person name="Bergner S.V."/>
            <person name="Schilhabel M.B."/>
            <person name="Klostermeier U.C."/>
            <person name="Beiko R.G."/>
            <person name="Rosenstiel P."/>
            <person name="Hippler M."/>
            <person name="Laroche J."/>
        </authorList>
    </citation>
    <scope>NUCLEOTIDE SEQUENCE [LARGE SCALE GENOMIC DNA]</scope>
    <source>
        <strain evidence="8 9">CCMP1005</strain>
    </source>
</reference>
<keyword evidence="9" id="KW-1185">Reference proteome</keyword>
<dbReference type="GO" id="GO:0006281">
    <property type="term" value="P:DNA repair"/>
    <property type="evidence" value="ECO:0007669"/>
    <property type="project" value="UniProtKB-KW"/>
</dbReference>
<dbReference type="GO" id="GO:0009314">
    <property type="term" value="P:response to radiation"/>
    <property type="evidence" value="ECO:0007669"/>
    <property type="project" value="TreeGrafter"/>
</dbReference>
<accession>K0TA08</accession>
<dbReference type="AlphaFoldDB" id="K0TA08"/>
<dbReference type="GO" id="GO:0005634">
    <property type="term" value="C:nucleus"/>
    <property type="evidence" value="ECO:0007669"/>
    <property type="project" value="UniProtKB-SubCell"/>
</dbReference>
<dbReference type="SUPFAM" id="SSF100879">
    <property type="entry name" value="Lesion bypass DNA polymerase (Y-family), little finger domain"/>
    <property type="match status" value="1"/>
</dbReference>
<evidence type="ECO:0000256" key="2">
    <source>
        <dbReference type="ARBA" id="ARBA00022679"/>
    </source>
</evidence>
<dbReference type="OrthoDB" id="447129at2759"/>
<dbReference type="GO" id="GO:0003887">
    <property type="term" value="F:DNA-directed DNA polymerase activity"/>
    <property type="evidence" value="ECO:0007669"/>
    <property type="project" value="TreeGrafter"/>
</dbReference>
<dbReference type="Gene3D" id="3.30.70.270">
    <property type="match status" value="1"/>
</dbReference>
<dbReference type="Proteomes" id="UP000266841">
    <property type="component" value="Unassembled WGS sequence"/>
</dbReference>
<dbReference type="InterPro" id="IPR052230">
    <property type="entry name" value="DNA_polymerase_eta"/>
</dbReference>
<dbReference type="SUPFAM" id="SSF56672">
    <property type="entry name" value="DNA/RNA polymerases"/>
    <property type="match status" value="1"/>
</dbReference>
<dbReference type="InterPro" id="IPR043502">
    <property type="entry name" value="DNA/RNA_pol_sf"/>
</dbReference>
<evidence type="ECO:0000256" key="1">
    <source>
        <dbReference type="ARBA" id="ARBA00004123"/>
    </source>
</evidence>
<comment type="subcellular location">
    <subcellularLocation>
        <location evidence="1">Nucleus</location>
    </subcellularLocation>
</comment>
<keyword evidence="6" id="KW-0539">Nucleus</keyword>
<keyword evidence="3" id="KW-0479">Metal-binding</keyword>
<keyword evidence="2" id="KW-0808">Transferase</keyword>
<evidence type="ECO:0000313" key="9">
    <source>
        <dbReference type="Proteomes" id="UP000266841"/>
    </source>
</evidence>
<feature type="region of interest" description="Disordered" evidence="7">
    <location>
        <begin position="364"/>
        <end position="388"/>
    </location>
</feature>
<dbReference type="InterPro" id="IPR043128">
    <property type="entry name" value="Rev_trsase/Diguanyl_cyclase"/>
</dbReference>
<name>K0TA08_THAOC</name>
<protein>
    <recommendedName>
        <fullName evidence="10">UmuC domain-containing protein</fullName>
    </recommendedName>
</protein>
<dbReference type="Gene3D" id="3.30.1490.100">
    <property type="entry name" value="DNA polymerase, Y-family, little finger domain"/>
    <property type="match status" value="1"/>
</dbReference>
<dbReference type="EMBL" id="AGNL01013231">
    <property type="protein sequence ID" value="EJK67372.1"/>
    <property type="molecule type" value="Genomic_DNA"/>
</dbReference>
<keyword evidence="4" id="KW-0227">DNA damage</keyword>
<dbReference type="GO" id="GO:0046872">
    <property type="term" value="F:metal ion binding"/>
    <property type="evidence" value="ECO:0007669"/>
    <property type="project" value="UniProtKB-KW"/>
</dbReference>
<keyword evidence="5" id="KW-0234">DNA repair</keyword>
<organism evidence="8 9">
    <name type="scientific">Thalassiosira oceanica</name>
    <name type="common">Marine diatom</name>
    <dbReference type="NCBI Taxonomy" id="159749"/>
    <lineage>
        <taxon>Eukaryota</taxon>
        <taxon>Sar</taxon>
        <taxon>Stramenopiles</taxon>
        <taxon>Ochrophyta</taxon>
        <taxon>Bacillariophyta</taxon>
        <taxon>Coscinodiscophyceae</taxon>
        <taxon>Thalassiosirophycidae</taxon>
        <taxon>Thalassiosirales</taxon>
        <taxon>Thalassiosiraceae</taxon>
        <taxon>Thalassiosira</taxon>
    </lineage>
</organism>
<evidence type="ECO:0000313" key="8">
    <source>
        <dbReference type="EMBL" id="EJK67372.1"/>
    </source>
</evidence>
<sequence length="394" mass="44350">MEETNVCHSQDADTNEKEVGRALRLGCHISLAVRQAVFQELSFTLSVSKLASSHGKPAGQAVVFPGAIVKLLAETKIPKGSIARFLSLDALTKTRWTKSRGRWVFDACRGIDHEEVRSTENVLPKSITAFKSFQKVCYPELTKWTTLLARDIMGRVEADTARHSRIPKSITVGYTMQPGGSWIAKTVRLPFPKEKDFDTRVQRLVDGTRKVLTERGQQSFIRIGFSAIDFVPRPRVGIDSFFTQGKDKGKGTSSRSTTRLVSDRLKKSHGIECFFNKSPTLPEQRKKALPPETNITRDQCDSNPVVNEIEKINEKFANSRSADEEIAKQLQESLDRKCAAAGDRDEALALELQSRYDREHEVLSQVERHAAKRKISSSGKKTKRSRKLDFFIKK</sequence>
<dbReference type="PANTHER" id="PTHR45873:SF1">
    <property type="entry name" value="DNA POLYMERASE ETA"/>
    <property type="match status" value="1"/>
</dbReference>
<evidence type="ECO:0000256" key="3">
    <source>
        <dbReference type="ARBA" id="ARBA00022723"/>
    </source>
</evidence>
<dbReference type="eggNOG" id="KOG2095">
    <property type="taxonomic scope" value="Eukaryota"/>
</dbReference>
<dbReference type="GO" id="GO:0003684">
    <property type="term" value="F:damaged DNA binding"/>
    <property type="evidence" value="ECO:0007669"/>
    <property type="project" value="InterPro"/>
</dbReference>
<evidence type="ECO:0000256" key="4">
    <source>
        <dbReference type="ARBA" id="ARBA00022763"/>
    </source>
</evidence>
<dbReference type="PANTHER" id="PTHR45873">
    <property type="entry name" value="DNA POLYMERASE ETA"/>
    <property type="match status" value="1"/>
</dbReference>
<dbReference type="GO" id="GO:0035861">
    <property type="term" value="C:site of double-strand break"/>
    <property type="evidence" value="ECO:0007669"/>
    <property type="project" value="TreeGrafter"/>
</dbReference>
<evidence type="ECO:0000256" key="7">
    <source>
        <dbReference type="SAM" id="MobiDB-lite"/>
    </source>
</evidence>
<dbReference type="InterPro" id="IPR036775">
    <property type="entry name" value="DNA_pol_Y-fam_lit_finger_sf"/>
</dbReference>